<name>A0A511UVH7_9BACI</name>
<dbReference type="GO" id="GO:0008234">
    <property type="term" value="F:cysteine-type peptidase activity"/>
    <property type="evidence" value="ECO:0007669"/>
    <property type="project" value="UniProtKB-KW"/>
</dbReference>
<gene>
    <name evidence="7" type="ORF">CQU01_08020</name>
</gene>
<dbReference type="GO" id="GO:0006508">
    <property type="term" value="P:proteolysis"/>
    <property type="evidence" value="ECO:0007669"/>
    <property type="project" value="UniProtKB-KW"/>
</dbReference>
<evidence type="ECO:0000313" key="7">
    <source>
        <dbReference type="EMBL" id="GEN30564.1"/>
    </source>
</evidence>
<feature type="region of interest" description="Disordered" evidence="5">
    <location>
        <begin position="178"/>
        <end position="226"/>
    </location>
</feature>
<dbReference type="PANTHER" id="PTHR47053">
    <property type="entry name" value="MUREIN DD-ENDOPEPTIDASE MEPH-RELATED"/>
    <property type="match status" value="1"/>
</dbReference>
<evidence type="ECO:0000313" key="8">
    <source>
        <dbReference type="Proteomes" id="UP000321491"/>
    </source>
</evidence>
<accession>A0A511UVH7</accession>
<dbReference type="Pfam" id="PF00877">
    <property type="entry name" value="NLPC_P60"/>
    <property type="match status" value="1"/>
</dbReference>
<dbReference type="SUPFAM" id="SSF54001">
    <property type="entry name" value="Cysteine proteinases"/>
    <property type="match status" value="1"/>
</dbReference>
<keyword evidence="4" id="KW-0788">Thiol protease</keyword>
<sequence length="345" mass="39674">MNETLQHIVKHSFMYGAVLSQPMIMPSYILHDLIEAKEFPRYGEHSERVQAIQKKLYDFNFYHDDIDGDFGILTEYAIKQFQRKNQLPTSGILDDDTVHMMIEVEMDQYLKKIEQLSEKIYPGLQSEDVRKTQEILQFFGYYHGHIDGIYGPLTTEAIQRVEAEHHISLVNVHLQQPLKKVHEKKKKEKQQLKQSTKTNESNADSQEFKKAEHTIPPSQPVATTQSRSTKIIQTAQLYIGTPYEWGGTTPNGFDCSGFLQFVYQTENIQIPRTVSEIWNFAEPISAPSIGDLVFFETYKPGPSHAGIYLGNGRFIHAGSSRGVEISDINLDYWQNRFLGAKRIIQ</sequence>
<feature type="compositionally biased region" description="Polar residues" evidence="5">
    <location>
        <begin position="195"/>
        <end position="205"/>
    </location>
</feature>
<dbReference type="Gene3D" id="1.10.101.10">
    <property type="entry name" value="PGBD-like superfamily/PGBD"/>
    <property type="match status" value="2"/>
</dbReference>
<dbReference type="InterPro" id="IPR002477">
    <property type="entry name" value="Peptidoglycan-bd-like"/>
</dbReference>
<organism evidence="7 8">
    <name type="scientific">Cerasibacillus quisquiliarum</name>
    <dbReference type="NCBI Taxonomy" id="227865"/>
    <lineage>
        <taxon>Bacteria</taxon>
        <taxon>Bacillati</taxon>
        <taxon>Bacillota</taxon>
        <taxon>Bacilli</taxon>
        <taxon>Bacillales</taxon>
        <taxon>Bacillaceae</taxon>
        <taxon>Cerasibacillus</taxon>
    </lineage>
</organism>
<dbReference type="EMBL" id="BJXW01000008">
    <property type="protein sequence ID" value="GEN30564.1"/>
    <property type="molecule type" value="Genomic_DNA"/>
</dbReference>
<evidence type="ECO:0000256" key="5">
    <source>
        <dbReference type="SAM" id="MobiDB-lite"/>
    </source>
</evidence>
<comment type="caution">
    <text evidence="7">The sequence shown here is derived from an EMBL/GenBank/DDBJ whole genome shotgun (WGS) entry which is preliminary data.</text>
</comment>
<protein>
    <recommendedName>
        <fullName evidence="6">NlpC/P60 domain-containing protein</fullName>
    </recommendedName>
</protein>
<dbReference type="AlphaFoldDB" id="A0A511UVH7"/>
<dbReference type="InterPro" id="IPR036366">
    <property type="entry name" value="PGBDSf"/>
</dbReference>
<dbReference type="InterPro" id="IPR038765">
    <property type="entry name" value="Papain-like_cys_pep_sf"/>
</dbReference>
<evidence type="ECO:0000256" key="1">
    <source>
        <dbReference type="ARBA" id="ARBA00007074"/>
    </source>
</evidence>
<dbReference type="Gene3D" id="3.90.1720.10">
    <property type="entry name" value="endopeptidase domain like (from Nostoc punctiforme)"/>
    <property type="match status" value="1"/>
</dbReference>
<dbReference type="RefSeq" id="WP_170226600.1">
    <property type="nucleotide sequence ID" value="NZ_BJXW01000008.1"/>
</dbReference>
<evidence type="ECO:0000256" key="4">
    <source>
        <dbReference type="ARBA" id="ARBA00022807"/>
    </source>
</evidence>
<dbReference type="InterPro" id="IPR000064">
    <property type="entry name" value="NLP_P60_dom"/>
</dbReference>
<dbReference type="Pfam" id="PF01471">
    <property type="entry name" value="PG_binding_1"/>
    <property type="match status" value="2"/>
</dbReference>
<evidence type="ECO:0000256" key="3">
    <source>
        <dbReference type="ARBA" id="ARBA00022801"/>
    </source>
</evidence>
<dbReference type="PROSITE" id="PS51935">
    <property type="entry name" value="NLPC_P60"/>
    <property type="match status" value="1"/>
</dbReference>
<evidence type="ECO:0000259" key="6">
    <source>
        <dbReference type="PROSITE" id="PS51935"/>
    </source>
</evidence>
<evidence type="ECO:0000256" key="2">
    <source>
        <dbReference type="ARBA" id="ARBA00022670"/>
    </source>
</evidence>
<keyword evidence="2" id="KW-0645">Protease</keyword>
<keyword evidence="8" id="KW-1185">Reference proteome</keyword>
<reference evidence="7 8" key="1">
    <citation type="submission" date="2019-07" db="EMBL/GenBank/DDBJ databases">
        <title>Whole genome shotgun sequence of Cerasibacillus quisquiliarum NBRC 102429.</title>
        <authorList>
            <person name="Hosoyama A."/>
            <person name="Uohara A."/>
            <person name="Ohji S."/>
            <person name="Ichikawa N."/>
        </authorList>
    </citation>
    <scope>NUCLEOTIDE SEQUENCE [LARGE SCALE GENOMIC DNA]</scope>
    <source>
        <strain evidence="7 8">NBRC 102429</strain>
    </source>
</reference>
<dbReference type="InterPro" id="IPR051202">
    <property type="entry name" value="Peptidase_C40"/>
</dbReference>
<proteinExistence type="inferred from homology"/>
<dbReference type="PANTHER" id="PTHR47053:SF1">
    <property type="entry name" value="MUREIN DD-ENDOPEPTIDASE MEPH-RELATED"/>
    <property type="match status" value="1"/>
</dbReference>
<feature type="compositionally biased region" description="Basic residues" evidence="5">
    <location>
        <begin position="179"/>
        <end position="188"/>
    </location>
</feature>
<keyword evidence="3" id="KW-0378">Hydrolase</keyword>
<comment type="similarity">
    <text evidence="1">Belongs to the peptidase C40 family.</text>
</comment>
<dbReference type="InterPro" id="IPR036365">
    <property type="entry name" value="PGBD-like_sf"/>
</dbReference>
<dbReference type="SUPFAM" id="SSF47090">
    <property type="entry name" value="PGBD-like"/>
    <property type="match status" value="2"/>
</dbReference>
<dbReference type="Proteomes" id="UP000321491">
    <property type="component" value="Unassembled WGS sequence"/>
</dbReference>
<feature type="domain" description="NlpC/P60" evidence="6">
    <location>
        <begin position="225"/>
        <end position="344"/>
    </location>
</feature>